<accession>A0A2V3W1F1</accession>
<reference evidence="1 2" key="1">
    <citation type="submission" date="2018-05" db="EMBL/GenBank/DDBJ databases">
        <title>Genomic Encyclopedia of Type Strains, Phase IV (KMG-IV): sequencing the most valuable type-strain genomes for metagenomic binning, comparative biology and taxonomic classification.</title>
        <authorList>
            <person name="Goeker M."/>
        </authorList>
    </citation>
    <scope>NUCLEOTIDE SEQUENCE [LARGE SCALE GENOMIC DNA]</scope>
    <source>
        <strain evidence="1 2">DSM 28556</strain>
    </source>
</reference>
<gene>
    <name evidence="1" type="ORF">DFR56_10450</name>
</gene>
<evidence type="ECO:0000313" key="2">
    <source>
        <dbReference type="Proteomes" id="UP000247978"/>
    </source>
</evidence>
<evidence type="ECO:0000313" key="1">
    <source>
        <dbReference type="EMBL" id="PXW87902.1"/>
    </source>
</evidence>
<dbReference type="Proteomes" id="UP000247978">
    <property type="component" value="Unassembled WGS sequence"/>
</dbReference>
<name>A0A2V3W1F1_9BACI</name>
<dbReference type="EMBL" id="QJJQ01000004">
    <property type="protein sequence ID" value="PXW87902.1"/>
    <property type="molecule type" value="Genomic_DNA"/>
</dbReference>
<dbReference type="RefSeq" id="WP_110394732.1">
    <property type="nucleotide sequence ID" value="NZ_JBHUHB010000001.1"/>
</dbReference>
<keyword evidence="2" id="KW-1185">Reference proteome</keyword>
<proteinExistence type="predicted"/>
<dbReference type="AlphaFoldDB" id="A0A2V3W1F1"/>
<protein>
    <submittedName>
        <fullName evidence="1">Uncharacterized protein</fullName>
    </submittedName>
</protein>
<sequence>MMQNIKDVTVDTIEIVDGVSNNIPFGMLGVAKHIWNYQRERKMKKFLKRIARNLNERGRYNHENKKN</sequence>
<comment type="caution">
    <text evidence="1">The sequence shown here is derived from an EMBL/GenBank/DDBJ whole genome shotgun (WGS) entry which is preliminary data.</text>
</comment>
<organism evidence="1 2">
    <name type="scientific">Pseudogracilibacillus auburnensis</name>
    <dbReference type="NCBI Taxonomy" id="1494959"/>
    <lineage>
        <taxon>Bacteria</taxon>
        <taxon>Bacillati</taxon>
        <taxon>Bacillota</taxon>
        <taxon>Bacilli</taxon>
        <taxon>Bacillales</taxon>
        <taxon>Bacillaceae</taxon>
        <taxon>Pseudogracilibacillus</taxon>
    </lineage>
</organism>